<name>A0AAU7UB81_9DEIO</name>
<dbReference type="InterPro" id="IPR029058">
    <property type="entry name" value="AB_hydrolase_fold"/>
</dbReference>
<dbReference type="Gene3D" id="3.40.50.1820">
    <property type="entry name" value="alpha/beta hydrolase"/>
    <property type="match status" value="1"/>
</dbReference>
<feature type="chain" id="PRO_5043414482" evidence="1">
    <location>
        <begin position="21"/>
        <end position="315"/>
    </location>
</feature>
<dbReference type="SUPFAM" id="SSF53474">
    <property type="entry name" value="alpha/beta-Hydrolases"/>
    <property type="match status" value="1"/>
</dbReference>
<evidence type="ECO:0000313" key="2">
    <source>
        <dbReference type="EMBL" id="XBV85734.1"/>
    </source>
</evidence>
<dbReference type="EMBL" id="CP158299">
    <property type="protein sequence ID" value="XBV85734.1"/>
    <property type="molecule type" value="Genomic_DNA"/>
</dbReference>
<organism evidence="2">
    <name type="scientific">Deinococcus sonorensis KR-87</name>
    <dbReference type="NCBI Taxonomy" id="694439"/>
    <lineage>
        <taxon>Bacteria</taxon>
        <taxon>Thermotogati</taxon>
        <taxon>Deinococcota</taxon>
        <taxon>Deinococci</taxon>
        <taxon>Deinococcales</taxon>
        <taxon>Deinococcaceae</taxon>
        <taxon>Deinococcus</taxon>
    </lineage>
</organism>
<accession>A0AAU7UB81</accession>
<gene>
    <name evidence="2" type="ORF">ABOD76_05355</name>
</gene>
<dbReference type="AlphaFoldDB" id="A0AAU7UB81"/>
<dbReference type="RefSeq" id="WP_350243775.1">
    <property type="nucleotide sequence ID" value="NZ_CP158299.1"/>
</dbReference>
<feature type="signal peptide" evidence="1">
    <location>
        <begin position="1"/>
        <end position="20"/>
    </location>
</feature>
<reference evidence="2" key="1">
    <citation type="submission" date="2024-06" db="EMBL/GenBank/DDBJ databases">
        <title>Draft Genome Sequence of Deinococcus sonorensis Type Strain KR-87, a Biofilm Producing Representative of the Genus Deinococcus.</title>
        <authorList>
            <person name="Boren L.S."/>
            <person name="Grosso R.A."/>
            <person name="Hugenberg-Cox A.N."/>
            <person name="Hill J.T.E."/>
            <person name="Albert C.M."/>
            <person name="Tuohy J.M."/>
        </authorList>
    </citation>
    <scope>NUCLEOTIDE SEQUENCE</scope>
    <source>
        <strain evidence="2">KR-87</strain>
    </source>
</reference>
<sequence length="315" mass="34261">MRPVLLPCFLLALISVPLSACAPRMGSPNLSAAAPVATWPSPLTPRPPGSPDVLLLSISGRCPPPCLNAPDDNTEYLARRGVVQALTRTLQDAGLSVQSSTAAAHLTLHRPHGSTEDVPGFLQVEAQLTTAYQRWMVGRRNPTRIVLLAHSHGVVWTHALARAHPEILVAALIDLDGLCDVWERDNARIIQAYVRQLGHNPWPFNLADSCGSVMAGHLRYDLKDVVTDNVERNLEVESQRFAGRSTEPLIGPYGANYAFDLVRNVRTDGSRRGIQTFVASTQNHSQVTQTDGPALRWVQLQLAALARGWATPPAP</sequence>
<dbReference type="KEGG" id="dsc:ABOD76_05355"/>
<keyword evidence="1" id="KW-0732">Signal</keyword>
<evidence type="ECO:0000256" key="1">
    <source>
        <dbReference type="SAM" id="SignalP"/>
    </source>
</evidence>
<proteinExistence type="predicted"/>
<protein>
    <submittedName>
        <fullName evidence="2">Uncharacterized protein</fullName>
    </submittedName>
</protein>